<evidence type="ECO:0008006" key="8">
    <source>
        <dbReference type="Google" id="ProtNLM"/>
    </source>
</evidence>
<dbReference type="InterPro" id="IPR052241">
    <property type="entry name" value="SLC66/Scramblase_ANY1"/>
</dbReference>
<feature type="transmembrane region" description="Helical" evidence="5">
    <location>
        <begin position="132"/>
        <end position="154"/>
    </location>
</feature>
<gene>
    <name evidence="6" type="ORF">B0H63DRAFT_249191</name>
</gene>
<reference evidence="6" key="1">
    <citation type="journal article" date="2023" name="Mol. Phylogenet. Evol.">
        <title>Genome-scale phylogeny and comparative genomics of the fungal order Sordariales.</title>
        <authorList>
            <person name="Hensen N."/>
            <person name="Bonometti L."/>
            <person name="Westerberg I."/>
            <person name="Brannstrom I.O."/>
            <person name="Guillou S."/>
            <person name="Cros-Aarteil S."/>
            <person name="Calhoun S."/>
            <person name="Haridas S."/>
            <person name="Kuo A."/>
            <person name="Mondo S."/>
            <person name="Pangilinan J."/>
            <person name="Riley R."/>
            <person name="LaButti K."/>
            <person name="Andreopoulos B."/>
            <person name="Lipzen A."/>
            <person name="Chen C."/>
            <person name="Yan M."/>
            <person name="Daum C."/>
            <person name="Ng V."/>
            <person name="Clum A."/>
            <person name="Steindorff A."/>
            <person name="Ohm R.A."/>
            <person name="Martin F."/>
            <person name="Silar P."/>
            <person name="Natvig D.O."/>
            <person name="Lalanne C."/>
            <person name="Gautier V."/>
            <person name="Ament-Velasquez S.L."/>
            <person name="Kruys A."/>
            <person name="Hutchinson M.I."/>
            <person name="Powell A.J."/>
            <person name="Barry K."/>
            <person name="Miller A.N."/>
            <person name="Grigoriev I.V."/>
            <person name="Debuchy R."/>
            <person name="Gladieux P."/>
            <person name="Hiltunen Thoren M."/>
            <person name="Johannesson H."/>
        </authorList>
    </citation>
    <scope>NUCLEOTIDE SEQUENCE</scope>
    <source>
        <strain evidence="6">CBS 232.78</strain>
    </source>
</reference>
<evidence type="ECO:0000256" key="1">
    <source>
        <dbReference type="ARBA" id="ARBA00004141"/>
    </source>
</evidence>
<dbReference type="FunFam" id="1.20.1280.290:FF:000005">
    <property type="entry name" value="PQ-loop repeat-containing protein 1"/>
    <property type="match status" value="1"/>
</dbReference>
<keyword evidence="2 5" id="KW-0812">Transmembrane</keyword>
<dbReference type="Pfam" id="PF04193">
    <property type="entry name" value="PQ-loop"/>
    <property type="match status" value="1"/>
</dbReference>
<dbReference type="GO" id="GO:0005829">
    <property type="term" value="C:cytosol"/>
    <property type="evidence" value="ECO:0007669"/>
    <property type="project" value="GOC"/>
</dbReference>
<reference evidence="6" key="2">
    <citation type="submission" date="2023-06" db="EMBL/GenBank/DDBJ databases">
        <authorList>
            <consortium name="Lawrence Berkeley National Laboratory"/>
            <person name="Haridas S."/>
            <person name="Hensen N."/>
            <person name="Bonometti L."/>
            <person name="Westerberg I."/>
            <person name="Brannstrom I.O."/>
            <person name="Guillou S."/>
            <person name="Cros-Aarteil S."/>
            <person name="Calhoun S."/>
            <person name="Kuo A."/>
            <person name="Mondo S."/>
            <person name="Pangilinan J."/>
            <person name="Riley R."/>
            <person name="LaButti K."/>
            <person name="Andreopoulos B."/>
            <person name="Lipzen A."/>
            <person name="Chen C."/>
            <person name="Yanf M."/>
            <person name="Daum C."/>
            <person name="Ng V."/>
            <person name="Clum A."/>
            <person name="Steindorff A."/>
            <person name="Ohm R."/>
            <person name="Martin F."/>
            <person name="Silar P."/>
            <person name="Natvig D."/>
            <person name="Lalanne C."/>
            <person name="Gautier V."/>
            <person name="Ament-velasquez S.L."/>
            <person name="Kruys A."/>
            <person name="Hutchinson M.I."/>
            <person name="Powell A.J."/>
            <person name="Barry K."/>
            <person name="Miller A.N."/>
            <person name="Grigoriev I.V."/>
            <person name="Debuchy R."/>
            <person name="Gladieux P."/>
            <person name="Thoren M.H."/>
            <person name="Johannesson H."/>
        </authorList>
    </citation>
    <scope>NUCLEOTIDE SEQUENCE</scope>
    <source>
        <strain evidence="6">CBS 232.78</strain>
    </source>
</reference>
<dbReference type="GO" id="GO:0005768">
    <property type="term" value="C:endosome"/>
    <property type="evidence" value="ECO:0007669"/>
    <property type="project" value="TreeGrafter"/>
</dbReference>
<proteinExistence type="predicted"/>
<dbReference type="AlphaFoldDB" id="A0AAE0KL56"/>
<dbReference type="GO" id="GO:0042147">
    <property type="term" value="P:retrograde transport, endosome to Golgi"/>
    <property type="evidence" value="ECO:0007669"/>
    <property type="project" value="TreeGrafter"/>
</dbReference>
<dbReference type="EMBL" id="JAULSW010000006">
    <property type="protein sequence ID" value="KAK3378499.1"/>
    <property type="molecule type" value="Genomic_DNA"/>
</dbReference>
<keyword evidence="3 5" id="KW-1133">Transmembrane helix</keyword>
<keyword evidence="4 5" id="KW-0472">Membrane</keyword>
<dbReference type="InterPro" id="IPR006603">
    <property type="entry name" value="PQ-loop_rpt"/>
</dbReference>
<dbReference type="GO" id="GO:0016020">
    <property type="term" value="C:membrane"/>
    <property type="evidence" value="ECO:0007669"/>
    <property type="project" value="UniProtKB-SubCell"/>
</dbReference>
<comment type="caution">
    <text evidence="6">The sequence shown here is derived from an EMBL/GenBank/DDBJ whole genome shotgun (WGS) entry which is preliminary data.</text>
</comment>
<comment type="subcellular location">
    <subcellularLocation>
        <location evidence="1">Membrane</location>
        <topology evidence="1">Multi-pass membrane protein</topology>
    </subcellularLocation>
</comment>
<evidence type="ECO:0000256" key="5">
    <source>
        <dbReference type="SAM" id="Phobius"/>
    </source>
</evidence>
<accession>A0AAE0KL56</accession>
<name>A0AAE0KL56_9PEZI</name>
<evidence type="ECO:0000313" key="6">
    <source>
        <dbReference type="EMBL" id="KAK3378499.1"/>
    </source>
</evidence>
<dbReference type="PANTHER" id="PTHR14856:SF9">
    <property type="entry name" value="PQ-LOOP REPEAT-CONTAINING PROTEIN 1"/>
    <property type="match status" value="1"/>
</dbReference>
<sequence length="310" mass="34276">MGWLASFSGFLTPAFLVMSPLLSYTDQAYSMYTNKSSAGFSLDIPLIMLVASFFRIFYYPGARFDTALLVQSFVMVFIQVILLKIALDHRPAPASKGGEAALPFARAKEGLWEAPRPYGFWQWRSSKPYWQFILFLFMGLTLAEVVLGPFSSVYPAYSTLIGYIGLSIEATLPLPQIFANSRSRSCKGFRVSVLASWLAGDAMKMFWFFTSTSQIPLAFKICGIFQACCDSFLGVQYWMYGDVSDVGGADMSMMMKKDSKNSFPLADWQPASSDHHHHSIGGAAGVVPPVVATSRDNSLARTTSYTEKGI</sequence>
<protein>
    <recommendedName>
        <fullName evidence="8">PQ loop repeat protein</fullName>
    </recommendedName>
</protein>
<dbReference type="PANTHER" id="PTHR14856">
    <property type="entry name" value="PQ-LOOP REPEAT-CONTAINING PROTEIN 1-LIKE PROTEIN"/>
    <property type="match status" value="1"/>
</dbReference>
<feature type="transmembrane region" description="Helical" evidence="5">
    <location>
        <begin position="69"/>
        <end position="87"/>
    </location>
</feature>
<dbReference type="GO" id="GO:0005802">
    <property type="term" value="C:trans-Golgi network"/>
    <property type="evidence" value="ECO:0007669"/>
    <property type="project" value="TreeGrafter"/>
</dbReference>
<dbReference type="Proteomes" id="UP001285441">
    <property type="component" value="Unassembled WGS sequence"/>
</dbReference>
<evidence type="ECO:0000256" key="3">
    <source>
        <dbReference type="ARBA" id="ARBA00022989"/>
    </source>
</evidence>
<feature type="transmembrane region" description="Helical" evidence="5">
    <location>
        <begin position="37"/>
        <end position="57"/>
    </location>
</feature>
<organism evidence="6 7">
    <name type="scientific">Podospora didyma</name>
    <dbReference type="NCBI Taxonomy" id="330526"/>
    <lineage>
        <taxon>Eukaryota</taxon>
        <taxon>Fungi</taxon>
        <taxon>Dikarya</taxon>
        <taxon>Ascomycota</taxon>
        <taxon>Pezizomycotina</taxon>
        <taxon>Sordariomycetes</taxon>
        <taxon>Sordariomycetidae</taxon>
        <taxon>Sordariales</taxon>
        <taxon>Podosporaceae</taxon>
        <taxon>Podospora</taxon>
    </lineage>
</organism>
<dbReference type="GO" id="GO:0045332">
    <property type="term" value="P:phospholipid translocation"/>
    <property type="evidence" value="ECO:0007669"/>
    <property type="project" value="TreeGrafter"/>
</dbReference>
<evidence type="ECO:0000256" key="2">
    <source>
        <dbReference type="ARBA" id="ARBA00022692"/>
    </source>
</evidence>
<keyword evidence="7" id="KW-1185">Reference proteome</keyword>
<dbReference type="Gene3D" id="1.20.1280.290">
    <property type="match status" value="1"/>
</dbReference>
<evidence type="ECO:0000256" key="4">
    <source>
        <dbReference type="ARBA" id="ARBA00023136"/>
    </source>
</evidence>
<evidence type="ECO:0000313" key="7">
    <source>
        <dbReference type="Proteomes" id="UP001285441"/>
    </source>
</evidence>
<feature type="transmembrane region" description="Helical" evidence="5">
    <location>
        <begin position="6"/>
        <end position="25"/>
    </location>
</feature>